<gene>
    <name evidence="2" type="ORF">EZ216_07170</name>
</gene>
<dbReference type="AlphaFoldDB" id="A0A4Z0CB82"/>
<organism evidence="2 3">
    <name type="scientific">Ramlibacter humi</name>
    <dbReference type="NCBI Taxonomy" id="2530451"/>
    <lineage>
        <taxon>Bacteria</taxon>
        <taxon>Pseudomonadati</taxon>
        <taxon>Pseudomonadota</taxon>
        <taxon>Betaproteobacteria</taxon>
        <taxon>Burkholderiales</taxon>
        <taxon>Comamonadaceae</taxon>
        <taxon>Ramlibacter</taxon>
    </lineage>
</organism>
<reference evidence="2 3" key="1">
    <citation type="submission" date="2019-03" db="EMBL/GenBank/DDBJ databases">
        <title>Ramlibacter sp. 18x22-1, whole genome shotgun sequence.</title>
        <authorList>
            <person name="Zhang X."/>
            <person name="Feng G."/>
            <person name="Zhu H."/>
        </authorList>
    </citation>
    <scope>NUCLEOTIDE SEQUENCE [LARGE SCALE GENOMIC DNA]</scope>
    <source>
        <strain evidence="2 3">18x22-1</strain>
    </source>
</reference>
<accession>A0A4Z0CB82</accession>
<proteinExistence type="predicted"/>
<keyword evidence="3" id="KW-1185">Reference proteome</keyword>
<dbReference type="RefSeq" id="WP_135249001.1">
    <property type="nucleotide sequence ID" value="NZ_SMLK01000001.1"/>
</dbReference>
<dbReference type="OrthoDB" id="8907956at2"/>
<feature type="region of interest" description="Disordered" evidence="1">
    <location>
        <begin position="11"/>
        <end position="43"/>
    </location>
</feature>
<feature type="compositionally biased region" description="Polar residues" evidence="1">
    <location>
        <begin position="232"/>
        <end position="245"/>
    </location>
</feature>
<sequence length="254" mass="27333">MGLMDRLFGRPAAKPATAAGPRSLQPGANGPASTRGAANSQQTVRKELVRVSVRDTLLHNGIPATWIRAEPLTTAQAGRDAGVHVRLVVQHWDSRLMLHSVSLQDHVEKRILALDPEAEQWLMGLSWQFALEDTSLCPPLPHPGSWTSAPPEAVAAATAPAPVAAAPLGQGDVISGPTRIEKSGEDKRAELERLLGERDADFSGDDGGFSKTQPMGFEKTQPMTALDPASFERTQPVQRQPQFDKTQPVKRPPG</sequence>
<name>A0A4Z0CB82_9BURK</name>
<dbReference type="EMBL" id="SMLK01000001">
    <property type="protein sequence ID" value="TFZ08916.1"/>
    <property type="molecule type" value="Genomic_DNA"/>
</dbReference>
<dbReference type="Proteomes" id="UP000297839">
    <property type="component" value="Unassembled WGS sequence"/>
</dbReference>
<comment type="caution">
    <text evidence="2">The sequence shown here is derived from an EMBL/GenBank/DDBJ whole genome shotgun (WGS) entry which is preliminary data.</text>
</comment>
<protein>
    <submittedName>
        <fullName evidence="2">Uncharacterized protein</fullName>
    </submittedName>
</protein>
<evidence type="ECO:0000313" key="2">
    <source>
        <dbReference type="EMBL" id="TFZ08916.1"/>
    </source>
</evidence>
<feature type="region of interest" description="Disordered" evidence="1">
    <location>
        <begin position="167"/>
        <end position="186"/>
    </location>
</feature>
<evidence type="ECO:0000313" key="3">
    <source>
        <dbReference type="Proteomes" id="UP000297839"/>
    </source>
</evidence>
<evidence type="ECO:0000256" key="1">
    <source>
        <dbReference type="SAM" id="MobiDB-lite"/>
    </source>
</evidence>
<feature type="region of interest" description="Disordered" evidence="1">
    <location>
        <begin position="193"/>
        <end position="254"/>
    </location>
</feature>